<evidence type="ECO:0000259" key="9">
    <source>
        <dbReference type="PROSITE" id="PS50819"/>
    </source>
</evidence>
<evidence type="ECO:0000256" key="7">
    <source>
        <dbReference type="ARBA" id="ARBA00023000"/>
    </source>
</evidence>
<dbReference type="NCBIfam" id="TIGR01445">
    <property type="entry name" value="intein_Nterm"/>
    <property type="match status" value="3"/>
</dbReference>
<dbReference type="GO" id="GO:0006261">
    <property type="term" value="P:DNA-templated DNA replication"/>
    <property type="evidence" value="ECO:0007669"/>
    <property type="project" value="TreeGrafter"/>
</dbReference>
<dbReference type="SUPFAM" id="SSF52540">
    <property type="entry name" value="P-loop containing nucleoside triphosphate hydrolases"/>
    <property type="match status" value="2"/>
</dbReference>
<dbReference type="NCBIfam" id="TIGR01443">
    <property type="entry name" value="intein_Cterm"/>
    <property type="match status" value="3"/>
</dbReference>
<dbReference type="InterPro" id="IPR050238">
    <property type="entry name" value="DNA_Rep/Repair_Clamp_Loader"/>
</dbReference>
<dbReference type="Gene3D" id="3.40.50.300">
    <property type="entry name" value="P-loop containing nucleotide triphosphate hydrolases"/>
    <property type="match status" value="2"/>
</dbReference>
<dbReference type="FunFam" id="3.40.50.300:FF:003150">
    <property type="entry name" value="Replication factor C small subunit"/>
    <property type="match status" value="1"/>
</dbReference>
<dbReference type="CDD" id="cd00093">
    <property type="entry name" value="HTH_XRE"/>
    <property type="match status" value="1"/>
</dbReference>
<keyword evidence="5" id="KW-0068">Autocatalytic cleavage</keyword>
<evidence type="ECO:0000256" key="5">
    <source>
        <dbReference type="ARBA" id="ARBA00022813"/>
    </source>
</evidence>
<dbReference type="Proteomes" id="UP001055732">
    <property type="component" value="Chromosome"/>
</dbReference>
<evidence type="ECO:0000256" key="1">
    <source>
        <dbReference type="ARBA" id="ARBA00009668"/>
    </source>
</evidence>
<dbReference type="PRINTS" id="PR00379">
    <property type="entry name" value="INTEIN"/>
</dbReference>
<dbReference type="InterPro" id="IPR003587">
    <property type="entry name" value="Hint_dom_N"/>
</dbReference>
<protein>
    <recommendedName>
        <fullName evidence="2">Replication factor C small subunit</fullName>
    </recommendedName>
    <alternativeName>
        <fullName evidence="8">Clamp loader small subunit</fullName>
    </alternativeName>
</protein>
<dbReference type="InterPro" id="IPR047854">
    <property type="entry name" value="RFC_lid"/>
</dbReference>
<dbReference type="FunFam" id="2.170.16.10:FF:000021">
    <property type="entry name" value="Replication factor C small subunit"/>
    <property type="match status" value="1"/>
</dbReference>
<dbReference type="PROSITE" id="PS50817">
    <property type="entry name" value="INTEIN_N_TER"/>
    <property type="match status" value="3"/>
</dbReference>
<dbReference type="Pfam" id="PF08542">
    <property type="entry name" value="Rep_fac_C"/>
    <property type="match status" value="1"/>
</dbReference>
<proteinExistence type="inferred from homology"/>
<dbReference type="SMART" id="SM00305">
    <property type="entry name" value="HintC"/>
    <property type="match status" value="3"/>
</dbReference>
<dbReference type="Gene3D" id="1.10.8.60">
    <property type="match status" value="1"/>
</dbReference>
<dbReference type="InterPro" id="IPR027417">
    <property type="entry name" value="P-loop_NTPase"/>
</dbReference>
<name>A0A9E7SPK7_THEAG</name>
<evidence type="ECO:0000256" key="6">
    <source>
        <dbReference type="ARBA" id="ARBA00022840"/>
    </source>
</evidence>
<dbReference type="PROSITE" id="PS50818">
    <property type="entry name" value="INTEIN_C_TER"/>
    <property type="match status" value="3"/>
</dbReference>
<dbReference type="SUPFAM" id="SSF46785">
    <property type="entry name" value="Winged helix' DNA-binding domain"/>
    <property type="match status" value="1"/>
</dbReference>
<dbReference type="Pfam" id="PF01381">
    <property type="entry name" value="HTH_3"/>
    <property type="match status" value="1"/>
</dbReference>
<dbReference type="GO" id="GO:0016539">
    <property type="term" value="P:intein-mediated protein splicing"/>
    <property type="evidence" value="ECO:0007669"/>
    <property type="project" value="InterPro"/>
</dbReference>
<organism evidence="11 12">
    <name type="scientific">Thermococcus aggregans</name>
    <dbReference type="NCBI Taxonomy" id="110163"/>
    <lineage>
        <taxon>Archaea</taxon>
        <taxon>Methanobacteriati</taxon>
        <taxon>Methanobacteriota</taxon>
        <taxon>Thermococci</taxon>
        <taxon>Thermococcales</taxon>
        <taxon>Thermococcaceae</taxon>
        <taxon>Thermococcus</taxon>
    </lineage>
</organism>
<dbReference type="InterPro" id="IPR010982">
    <property type="entry name" value="Lambda_DNA-bd_dom_sf"/>
</dbReference>
<dbReference type="EMBL" id="CP099582">
    <property type="protein sequence ID" value="USS41649.1"/>
    <property type="molecule type" value="Genomic_DNA"/>
</dbReference>
<accession>A0A9E7SPK7</accession>
<dbReference type="SUPFAM" id="SSF55608">
    <property type="entry name" value="Homing endonucleases"/>
    <property type="match status" value="3"/>
</dbReference>
<dbReference type="SUPFAM" id="SSF51294">
    <property type="entry name" value="Hedgehog/intein (Hint) domain"/>
    <property type="match status" value="3"/>
</dbReference>
<keyword evidence="6" id="KW-0067">ATP-binding</keyword>
<dbReference type="InterPro" id="IPR006141">
    <property type="entry name" value="Intein_N"/>
</dbReference>
<dbReference type="InterPro" id="IPR003586">
    <property type="entry name" value="Hint_dom_C"/>
</dbReference>
<feature type="domain" description="DOD-type homing endonuclease" evidence="9">
    <location>
        <begin position="186"/>
        <end position="316"/>
    </location>
</feature>
<dbReference type="InterPro" id="IPR004860">
    <property type="entry name" value="LAGLIDADG_dom"/>
</dbReference>
<dbReference type="Gene3D" id="1.20.272.10">
    <property type="match status" value="1"/>
</dbReference>
<feature type="domain" description="DOD-type homing endonuclease" evidence="9">
    <location>
        <begin position="781"/>
        <end position="928"/>
    </location>
</feature>
<dbReference type="InterPro" id="IPR013748">
    <property type="entry name" value="Rep_factorC_C"/>
</dbReference>
<evidence type="ECO:0000256" key="8">
    <source>
        <dbReference type="ARBA" id="ARBA00031749"/>
    </source>
</evidence>
<sequence>MAEEAKEVKEVKILEKPWVEKYRPERLDDIVGQDHIVKRLKHYVKTGSMPHLLFAGPPGVGKCLTGDAKVIVNGELTTIGELVERISKGRFGITPVDGLRVFGVDEDGKLMELPVEYVYKDRTDELVRIRTRLGRELKVTPYHPLLVNRKDGRIEWVKAEELKPGDRLAVPRFLPAVLDEDPLAEWLGYFIGDGHADAQGNIITFTNTDERLRKRFMKLTEKLFSDARIKERIHENRAPDVYVNSKMAKELVKSLDLAGKKAEMVYIPAQAWKGLRSFLRAYFDCDAGVEHNGIVLSTASREMAEQVSYALAGLGVVAKVRSKAVKGRTYYYVVISGSENISRFLSEVGFSVEEKKRKAEALVKKPNPNVGSLYADRELISYVRDRLKLNFSDDKARWSPEKAKRIAWELMKEIYHSLDELEKLEKALSRSIFIDWNEVARRRKEIAEATGIRADRLLEYIKGKRKPSLRNYLKIAKALGIELEETIEVMRTFVRKYSSYAEIGRLIGTWNSSVRIVLESNTEKIEVLEEIRKAELKLLREILNDEKLKRGVAYLIFLAQNELFWDEIVEVEKLKGDFVIYDLHVPNYHNFIGGNLPTVLHNTTAALALSRELFGENWRHNFLELNASVSKDTPILVRINGRVMRTTFAELDKLYFDESDGDVAYKDAPNLEVLTVDENYRVRWARVSKIIRHRVPVILRVHLEGGGKLELTGNHSVMVLTENGLETVKASELNEGSILLSFTANLEGLLDVLDLSGYRIKESARTRTFDGLPVSEELSYMLGLYAAEGAVGFRGNTSGQVIYTLGNHEDELINRVRAFAENLGVSFYENDVGSAFDRSRKSAHQLRFLNTQLAKFFEESFYDGSGRRAMNKRIPGFVFEFPVQERIAFLRGLADGDGSGEWGEVVRVSSVSRDLLIDTVWLARVSGIEASLFEREVRLIWKGGMKWSKAELLPAGPIVKMLMAIENAIEGNWRYEFRHQLYEGKKRVRKATLRKVIEMVNEEKLDGKGKRILETLKKLVNTDLHALLVRKVELIEYNDFVYDVSVPGNEMFFAGELPVLLHNSDERGINVIREKVKEFARTKPIGGTSFKIIFLDEADALTQDAQQALRRTMEMFSNNVRFILSCVTGDTKIYTPDEREVRIRDFMKHFEEGLLKEVGNRVGRDTVIAAVAFNSRIVGHPVFRLTLESGRVIEATGDHMFLTPAGWVQTYDLREGSEVLVRPTLEGTPYEPDPRPIINLHEFYRFLEEIEREHGLKPLGEAKTFRELLTRDKERVLARVLELKAEMENGLTEREAEILSEIPGDWISRRKLQEKVDLSRVRLNQLLQSLEEKGYVERRIEGKKQFVRKVREGKPLRNAMDVKRVIEEEFGVYVSYTTVRKLLNGEISGVAYNILREVKEKWLVRYDDEKAGVLARVLGFLLGDGHLAKRGVRIWFNSSKEELEALAEDLKRLGLKPSEIIERETSSEIRGRKVEGKIHMLYVDSSAFRALMRFWGVEVGNKTVKGYVVPEWIKRGNLFVKREFLRGLFGADGTKPSGERYNFNGVKLEMYASVESLKRTTEFFNEVAELLREFEVDSRIVVSPAGRKDRFVVCLVVTPNDANYLRFLTRVGYAYAKDSYARLVGEYLRIKLTYKELILPEIAERAIELARATNPTQAARVLGVKRDFVVNRLRGIPLGLTRDFMTFEKFVRERVFEGYVVERIIKKEKLGYLDVYDVTCARDHSFLSNGLVSHNCNYSSKIIEPIQSRCAIFRFRPLKDEDVAKRLKYIAETEGLELTEEGLQAILYVAEGDLRRAINVLQAAAALDTKITDENVFLVASRARPEDVREMMLLALEGNFLKAREKLREILLKQGLSGEDVLIQMHKEVFNLPISEPKKVALADKIGEYNFRLVEGANEMIQLEALLAQFTLLGKD</sequence>
<dbReference type="SMART" id="SM00530">
    <property type="entry name" value="HTH_XRE"/>
    <property type="match status" value="1"/>
</dbReference>
<dbReference type="GO" id="GO:0003689">
    <property type="term" value="F:DNA clamp loader activity"/>
    <property type="evidence" value="ECO:0007669"/>
    <property type="project" value="TreeGrafter"/>
</dbReference>
<dbReference type="GO" id="GO:0004519">
    <property type="term" value="F:endonuclease activity"/>
    <property type="evidence" value="ECO:0007669"/>
    <property type="project" value="InterPro"/>
</dbReference>
<dbReference type="SUPFAM" id="SSF47413">
    <property type="entry name" value="lambda repressor-like DNA-binding domains"/>
    <property type="match status" value="1"/>
</dbReference>
<dbReference type="NCBIfam" id="NF003159">
    <property type="entry name" value="PRK04132.1-4"/>
    <property type="match status" value="1"/>
</dbReference>
<dbReference type="InterPro" id="IPR004042">
    <property type="entry name" value="Intein_endonuc_central"/>
</dbReference>
<feature type="domain" description="HTH cro/C1-type" evidence="10">
    <location>
        <begin position="444"/>
        <end position="486"/>
    </location>
</feature>
<keyword evidence="4" id="KW-0547">Nucleotide-binding</keyword>
<keyword evidence="12" id="KW-1185">Reference proteome</keyword>
<dbReference type="GO" id="GO:0005524">
    <property type="term" value="F:ATP binding"/>
    <property type="evidence" value="ECO:0007669"/>
    <property type="project" value="UniProtKB-KW"/>
</dbReference>
<evidence type="ECO:0000259" key="10">
    <source>
        <dbReference type="PROSITE" id="PS50943"/>
    </source>
</evidence>
<dbReference type="PROSITE" id="PS50943">
    <property type="entry name" value="HTH_CROC1"/>
    <property type="match status" value="1"/>
</dbReference>
<gene>
    <name evidence="11" type="ORF">NF865_06135</name>
</gene>
<dbReference type="CDD" id="cd18140">
    <property type="entry name" value="HLD_clamp_RFC"/>
    <property type="match status" value="1"/>
</dbReference>
<evidence type="ECO:0000256" key="4">
    <source>
        <dbReference type="ARBA" id="ARBA00022741"/>
    </source>
</evidence>
<reference evidence="11" key="2">
    <citation type="submission" date="2022-06" db="EMBL/GenBank/DDBJ databases">
        <authorList>
            <person name="Park Y.-J."/>
        </authorList>
    </citation>
    <scope>NUCLEOTIDE SEQUENCE</scope>
    <source>
        <strain evidence="11">TY</strain>
    </source>
</reference>
<dbReference type="InterPro" id="IPR001387">
    <property type="entry name" value="Cro/C1-type_HTH"/>
</dbReference>
<dbReference type="InterPro" id="IPR008921">
    <property type="entry name" value="DNA_pol3_clamp-load_cplx_C"/>
</dbReference>
<dbReference type="Gene3D" id="2.170.16.10">
    <property type="entry name" value="Hedgehog/Intein (Hint) domain"/>
    <property type="match status" value="5"/>
</dbReference>
<dbReference type="GO" id="GO:0003677">
    <property type="term" value="F:DNA binding"/>
    <property type="evidence" value="ECO:0007669"/>
    <property type="project" value="InterPro"/>
</dbReference>
<comment type="similarity">
    <text evidence="1">Belongs to the activator 1 small subunits family. RfcS subfamily.</text>
</comment>
<dbReference type="InterPro" id="IPR006142">
    <property type="entry name" value="INTEIN"/>
</dbReference>
<dbReference type="GO" id="GO:0006281">
    <property type="term" value="P:DNA repair"/>
    <property type="evidence" value="ECO:0007669"/>
    <property type="project" value="TreeGrafter"/>
</dbReference>
<dbReference type="FunFam" id="1.10.8.60:FF:000012">
    <property type="entry name" value="Replication factor C subunit 4"/>
    <property type="match status" value="1"/>
</dbReference>
<dbReference type="Pfam" id="PF14890">
    <property type="entry name" value="Intein_splicing"/>
    <property type="match status" value="3"/>
</dbReference>
<dbReference type="PANTHER" id="PTHR11669">
    <property type="entry name" value="REPLICATION FACTOR C / DNA POLYMERASE III GAMMA-TAU SUBUNIT"/>
    <property type="match status" value="1"/>
</dbReference>
<dbReference type="PANTHER" id="PTHR11669:SF20">
    <property type="entry name" value="REPLICATION FACTOR C SUBUNIT 4"/>
    <property type="match status" value="1"/>
</dbReference>
<evidence type="ECO:0000256" key="2">
    <source>
        <dbReference type="ARBA" id="ARBA00014164"/>
    </source>
</evidence>
<feature type="domain" description="DOD-type homing endonuclease" evidence="9">
    <location>
        <begin position="1417"/>
        <end position="1576"/>
    </location>
</feature>
<dbReference type="Pfam" id="PF14528">
    <property type="entry name" value="LAGLIDADG_3"/>
    <property type="match status" value="4"/>
</dbReference>
<dbReference type="InterPro" id="IPR030934">
    <property type="entry name" value="Intein_C"/>
</dbReference>
<evidence type="ECO:0000313" key="11">
    <source>
        <dbReference type="EMBL" id="USS41649.1"/>
    </source>
</evidence>
<dbReference type="CDD" id="cd00081">
    <property type="entry name" value="Hint"/>
    <property type="match status" value="3"/>
</dbReference>
<dbReference type="KEGG" id="tagg:NF865_06135"/>
<evidence type="ECO:0000256" key="3">
    <source>
        <dbReference type="ARBA" id="ARBA00022705"/>
    </source>
</evidence>
<dbReference type="InterPro" id="IPR036844">
    <property type="entry name" value="Hint_dom_sf"/>
</dbReference>
<dbReference type="InterPro" id="IPR036390">
    <property type="entry name" value="WH_DNA-bd_sf"/>
</dbReference>
<dbReference type="FunFam" id="1.20.272.10:FF:000029">
    <property type="entry name" value="Replication factor C small subunit"/>
    <property type="match status" value="1"/>
</dbReference>
<dbReference type="GO" id="GO:0005663">
    <property type="term" value="C:DNA replication factor C complex"/>
    <property type="evidence" value="ECO:0007669"/>
    <property type="project" value="TreeGrafter"/>
</dbReference>
<dbReference type="Gene3D" id="3.10.28.10">
    <property type="entry name" value="Homing endonucleases"/>
    <property type="match status" value="3"/>
</dbReference>
<reference evidence="11" key="1">
    <citation type="journal article" date="1998" name="Int. J. Syst. Bacteriol. 48 Pt">
        <title>Thermococcus guaymasensis sp. nov. and Thermococcus aggregans sp. nov., two novel thermophilic archaea isolated from the Guaymas Basin hydrothermal vent site.</title>
        <authorList>
            <person name="Canganella F."/>
            <person name="Jones W.J."/>
            <person name="Gambacorta A."/>
            <person name="Antranikian G."/>
        </authorList>
    </citation>
    <scope>NUCLEOTIDE SEQUENCE</scope>
    <source>
        <strain evidence="11">TY</strain>
    </source>
</reference>
<keyword evidence="3" id="KW-0235">DNA replication</keyword>
<keyword evidence="7" id="KW-0651">Protein splicing</keyword>
<dbReference type="PROSITE" id="PS50819">
    <property type="entry name" value="INTEIN_ENDONUCLEASE"/>
    <property type="match status" value="3"/>
</dbReference>
<evidence type="ECO:0000313" key="12">
    <source>
        <dbReference type="Proteomes" id="UP001055732"/>
    </source>
</evidence>
<dbReference type="SMART" id="SM00306">
    <property type="entry name" value="HintN"/>
    <property type="match status" value="3"/>
</dbReference>
<dbReference type="InterPro" id="IPR027434">
    <property type="entry name" value="Homing_endonucl"/>
</dbReference>
<dbReference type="SUPFAM" id="SSF48019">
    <property type="entry name" value="post-AAA+ oligomerization domain-like"/>
    <property type="match status" value="1"/>
</dbReference>